<evidence type="ECO:0000313" key="2">
    <source>
        <dbReference type="EMBL" id="EME83749.1"/>
    </source>
</evidence>
<dbReference type="HOGENOM" id="CLU_337419_0_0_1"/>
<feature type="region of interest" description="Disordered" evidence="1">
    <location>
        <begin position="391"/>
        <end position="412"/>
    </location>
</feature>
<gene>
    <name evidence="2" type="ORF">MYCFIDRAFT_172824</name>
</gene>
<dbReference type="AlphaFoldDB" id="M2ZXT1"/>
<keyword evidence="3" id="KW-1185">Reference proteome</keyword>
<evidence type="ECO:0000313" key="3">
    <source>
        <dbReference type="Proteomes" id="UP000016932"/>
    </source>
</evidence>
<dbReference type="GeneID" id="19332867"/>
<organism evidence="2 3">
    <name type="scientific">Pseudocercospora fijiensis (strain CIRAD86)</name>
    <name type="common">Black leaf streak disease fungus</name>
    <name type="synonym">Mycosphaerella fijiensis</name>
    <dbReference type="NCBI Taxonomy" id="383855"/>
    <lineage>
        <taxon>Eukaryota</taxon>
        <taxon>Fungi</taxon>
        <taxon>Dikarya</taxon>
        <taxon>Ascomycota</taxon>
        <taxon>Pezizomycotina</taxon>
        <taxon>Dothideomycetes</taxon>
        <taxon>Dothideomycetidae</taxon>
        <taxon>Mycosphaerellales</taxon>
        <taxon>Mycosphaerellaceae</taxon>
        <taxon>Pseudocercospora</taxon>
    </lineage>
</organism>
<dbReference type="OrthoDB" id="3650500at2759"/>
<proteinExistence type="predicted"/>
<sequence>MQEHQPQTHTHTKDKNTSHEYIASPKARTPTTMSTPTNSNNAANRVFAIPELLENILLNLDTTEQVPSKILPPTRQAILKCGSTSLQGVKRVSCTFYDTIQDSPQLQRRLKEPIPALPLSTRIPRDSLLNTEYSRFTALNIHIQFIFKYTLSDKGGCSSHDLVFRFIFNIEYECELNTIHYSISLFMDHGEHLESAWLRATKFSTDETTYEPWRNIVVLGNMTSTMTVDFFIQLGVSLQLVIIPGETFDQLVKNFRRALEQEGLAPKETHEAFRARMAGTGRGRSGQRDSFDRVVRKYRRALEKEGMSEKETREVFRARMDRTARGRGGNMESPLSMLIDWARGRKFSSHSLISQAFLGPSHSLEGNTPSRGRPAPCIMNPFAGYLKKIQSSPTPQRRITQTPPPPPSLPPVEKNIRIPHLRNLLAAFKTDPTKTSRSGSVDFRKFTLVIGPGKSEREDCCEWVDYCWEKGSGTATGGLWHVLALMEMLDCLIGALAGTSCSRPLNKESDNIEGYAKSRTEMLSRMNASHNFDCICLLRANSWPSSSHSFIHFYTITVHSPSRLKRLELCYSLRVALMETIHTAELCLARTVDDQKNRSYNSLDLRDCIKMLSTNAATKVFSIPELLEQIILELPQAEGNEGDRTVRGQSSIARLFALRRVSRAFHATITGSLAIQRRMCEPIVIDWVQTAPLWWDFIVWPKGWDAHNAFERAANQGSRLEESWRRIKFLSDDDVKRKVAFNHGINMYVDPGETYGQVVDRLHRRRDNQLKSLERARKVKKNKSARWAKWTKSGRGRLENVAVFLVYDAGLGRFRLSVLQADESTSCTTANHGHVIRGNARRGG</sequence>
<feature type="compositionally biased region" description="Low complexity" evidence="1">
    <location>
        <begin position="29"/>
        <end position="39"/>
    </location>
</feature>
<dbReference type="KEGG" id="pfj:MYCFIDRAFT_172824"/>
<name>M2ZXT1_PSEFD</name>
<reference evidence="2 3" key="1">
    <citation type="journal article" date="2012" name="PLoS Pathog.">
        <title>Diverse lifestyles and strategies of plant pathogenesis encoded in the genomes of eighteen Dothideomycetes fungi.</title>
        <authorList>
            <person name="Ohm R.A."/>
            <person name="Feau N."/>
            <person name="Henrissat B."/>
            <person name="Schoch C.L."/>
            <person name="Horwitz B.A."/>
            <person name="Barry K.W."/>
            <person name="Condon B.J."/>
            <person name="Copeland A.C."/>
            <person name="Dhillon B."/>
            <person name="Glaser F."/>
            <person name="Hesse C.N."/>
            <person name="Kosti I."/>
            <person name="LaButti K."/>
            <person name="Lindquist E.A."/>
            <person name="Lucas S."/>
            <person name="Salamov A.A."/>
            <person name="Bradshaw R.E."/>
            <person name="Ciuffetti L."/>
            <person name="Hamelin R.C."/>
            <person name="Kema G.H.J."/>
            <person name="Lawrence C."/>
            <person name="Scott J.A."/>
            <person name="Spatafora J.W."/>
            <person name="Turgeon B.G."/>
            <person name="de Wit P.J.G.M."/>
            <person name="Zhong S."/>
            <person name="Goodwin S.B."/>
            <person name="Grigoriev I.V."/>
        </authorList>
    </citation>
    <scope>NUCLEOTIDE SEQUENCE [LARGE SCALE GENOMIC DNA]</scope>
    <source>
        <strain evidence="2 3">CIRAD86</strain>
    </source>
</reference>
<dbReference type="RefSeq" id="XP_007924399.1">
    <property type="nucleotide sequence ID" value="XM_007926208.1"/>
</dbReference>
<dbReference type="VEuPathDB" id="FungiDB:MYCFIDRAFT_172824"/>
<protein>
    <submittedName>
        <fullName evidence="2">Uncharacterized protein</fullName>
    </submittedName>
</protein>
<dbReference type="EMBL" id="KB446557">
    <property type="protein sequence ID" value="EME83749.1"/>
    <property type="molecule type" value="Genomic_DNA"/>
</dbReference>
<dbReference type="Proteomes" id="UP000016932">
    <property type="component" value="Unassembled WGS sequence"/>
</dbReference>
<evidence type="ECO:0000256" key="1">
    <source>
        <dbReference type="SAM" id="MobiDB-lite"/>
    </source>
</evidence>
<feature type="region of interest" description="Disordered" evidence="1">
    <location>
        <begin position="1"/>
        <end position="39"/>
    </location>
</feature>
<feature type="compositionally biased region" description="Low complexity" evidence="1">
    <location>
        <begin position="392"/>
        <end position="401"/>
    </location>
</feature>
<accession>M2ZXT1</accession>